<accession>A0A0F9KU18</accession>
<keyword evidence="2" id="KW-0808">Transferase</keyword>
<dbReference type="InterPro" id="IPR036086">
    <property type="entry name" value="ParB/Sulfiredoxin_sf"/>
</dbReference>
<sequence>MRLEYISRSDIEIGARGRKKYDNLEGLTADMGQRGMISPVAVLDLKASGAVYTIIKPYLLLAGGRRMRCAEILDMNTVPAHIYDHELSKQEMRAIELSENIHREDLAWDEKITMEKEIHDLMVSIHGEKVAPTPDAPGWSQADTAHMLNISPATLSRDIQLATSIEVIPELRGVTDKTTARKMVEAAGRSIIRSEKANVLEKQHATGDADLKKKELINSYFIFPPRPDILSSGFFEGIQKIDDNSVHLIELDPPYAIALQTARKSEGGSSKTTLSGYNEIAPKLYPDFIKKMLTECYRVLRPGGWIINWFAPDPWFPYVSNTLTEVGFVGKAMPGIWAKGMGQSNRPDLYLGSTYEMFFYYRKGEVRLNLPGRGNIFSFKSVPPSTKIHPTERPIEMIMEILRTFCDAGSIIMVPCLGSGNTLLAAHNLGMNSFGYEVEKSYRDSFIIRVNDGVVGDYKSYKQEKE</sequence>
<dbReference type="GO" id="GO:0007059">
    <property type="term" value="P:chromosome segregation"/>
    <property type="evidence" value="ECO:0007669"/>
    <property type="project" value="TreeGrafter"/>
</dbReference>
<dbReference type="SMART" id="SM00470">
    <property type="entry name" value="ParB"/>
    <property type="match status" value="1"/>
</dbReference>
<dbReference type="GO" id="GO:0003677">
    <property type="term" value="F:DNA binding"/>
    <property type="evidence" value="ECO:0007669"/>
    <property type="project" value="InterPro"/>
</dbReference>
<dbReference type="Pfam" id="PF01555">
    <property type="entry name" value="N6_N4_Mtase"/>
    <property type="match status" value="1"/>
</dbReference>
<dbReference type="Gene3D" id="3.40.50.150">
    <property type="entry name" value="Vaccinia Virus protein VP39"/>
    <property type="match status" value="1"/>
</dbReference>
<dbReference type="InterPro" id="IPR050336">
    <property type="entry name" value="Chromosome_partition/occlusion"/>
</dbReference>
<dbReference type="SUPFAM" id="SSF53335">
    <property type="entry name" value="S-adenosyl-L-methionine-dependent methyltransferases"/>
    <property type="match status" value="1"/>
</dbReference>
<dbReference type="InterPro" id="IPR002941">
    <property type="entry name" value="DNA_methylase_N4/N6"/>
</dbReference>
<dbReference type="InterPro" id="IPR003115">
    <property type="entry name" value="ParB_N"/>
</dbReference>
<dbReference type="Gene3D" id="1.10.10.2830">
    <property type="match status" value="1"/>
</dbReference>
<dbReference type="GO" id="GO:0032259">
    <property type="term" value="P:methylation"/>
    <property type="evidence" value="ECO:0007669"/>
    <property type="project" value="UniProtKB-KW"/>
</dbReference>
<dbReference type="PANTHER" id="PTHR33375">
    <property type="entry name" value="CHROMOSOME-PARTITIONING PROTEIN PARB-RELATED"/>
    <property type="match status" value="1"/>
</dbReference>
<gene>
    <name evidence="4" type="ORF">LCGC14_1593490</name>
</gene>
<dbReference type="Pfam" id="PF02195">
    <property type="entry name" value="ParB_N"/>
    <property type="match status" value="1"/>
</dbReference>
<dbReference type="InterPro" id="IPR029063">
    <property type="entry name" value="SAM-dependent_MTases_sf"/>
</dbReference>
<reference evidence="4" key="1">
    <citation type="journal article" date="2015" name="Nature">
        <title>Complex archaea that bridge the gap between prokaryotes and eukaryotes.</title>
        <authorList>
            <person name="Spang A."/>
            <person name="Saw J.H."/>
            <person name="Jorgensen S.L."/>
            <person name="Zaremba-Niedzwiedzka K."/>
            <person name="Martijn J."/>
            <person name="Lind A.E."/>
            <person name="van Eijk R."/>
            <person name="Schleper C."/>
            <person name="Guy L."/>
            <person name="Ettema T.J."/>
        </authorList>
    </citation>
    <scope>NUCLEOTIDE SEQUENCE</scope>
</reference>
<dbReference type="Gene3D" id="3.90.1530.30">
    <property type="match status" value="1"/>
</dbReference>
<evidence type="ECO:0000313" key="4">
    <source>
        <dbReference type="EMBL" id="KKM25588.1"/>
    </source>
</evidence>
<evidence type="ECO:0000259" key="3">
    <source>
        <dbReference type="SMART" id="SM00470"/>
    </source>
</evidence>
<comment type="caution">
    <text evidence="4">The sequence shown here is derived from an EMBL/GenBank/DDBJ whole genome shotgun (WGS) entry which is preliminary data.</text>
</comment>
<evidence type="ECO:0000256" key="2">
    <source>
        <dbReference type="ARBA" id="ARBA00022679"/>
    </source>
</evidence>
<dbReference type="EMBL" id="LAZR01012686">
    <property type="protein sequence ID" value="KKM25588.1"/>
    <property type="molecule type" value="Genomic_DNA"/>
</dbReference>
<dbReference type="SUPFAM" id="SSF110849">
    <property type="entry name" value="ParB/Sulfiredoxin"/>
    <property type="match status" value="1"/>
</dbReference>
<feature type="domain" description="ParB-like N-terminal" evidence="3">
    <location>
        <begin position="4"/>
        <end position="101"/>
    </location>
</feature>
<keyword evidence="1" id="KW-0489">Methyltransferase</keyword>
<organism evidence="4">
    <name type="scientific">marine sediment metagenome</name>
    <dbReference type="NCBI Taxonomy" id="412755"/>
    <lineage>
        <taxon>unclassified sequences</taxon>
        <taxon>metagenomes</taxon>
        <taxon>ecological metagenomes</taxon>
    </lineage>
</organism>
<dbReference type="InterPro" id="IPR001091">
    <property type="entry name" value="RM_Methyltransferase"/>
</dbReference>
<dbReference type="PANTHER" id="PTHR33375:SF1">
    <property type="entry name" value="CHROMOSOME-PARTITIONING PROTEIN PARB-RELATED"/>
    <property type="match status" value="1"/>
</dbReference>
<dbReference type="AlphaFoldDB" id="A0A0F9KU18"/>
<name>A0A0F9KU18_9ZZZZ</name>
<dbReference type="PRINTS" id="PR00508">
    <property type="entry name" value="S21N4MTFRASE"/>
</dbReference>
<dbReference type="GO" id="GO:0008170">
    <property type="term" value="F:N-methyltransferase activity"/>
    <property type="evidence" value="ECO:0007669"/>
    <property type="project" value="InterPro"/>
</dbReference>
<evidence type="ECO:0000256" key="1">
    <source>
        <dbReference type="ARBA" id="ARBA00022603"/>
    </source>
</evidence>
<dbReference type="GO" id="GO:0005694">
    <property type="term" value="C:chromosome"/>
    <property type="evidence" value="ECO:0007669"/>
    <property type="project" value="TreeGrafter"/>
</dbReference>
<protein>
    <recommendedName>
        <fullName evidence="3">ParB-like N-terminal domain-containing protein</fullName>
    </recommendedName>
</protein>
<proteinExistence type="predicted"/>